<keyword evidence="5" id="KW-0812">Transmembrane</keyword>
<evidence type="ECO:0000256" key="4">
    <source>
        <dbReference type="PROSITE-ProRule" id="PRU00175"/>
    </source>
</evidence>
<feature type="transmembrane region" description="Helical" evidence="5">
    <location>
        <begin position="82"/>
        <end position="106"/>
    </location>
</feature>
<dbReference type="OrthoDB" id="264354at2759"/>
<dbReference type="SUPFAM" id="SSF57850">
    <property type="entry name" value="RING/U-box"/>
    <property type="match status" value="1"/>
</dbReference>
<dbReference type="AlphaFoldDB" id="W4KQT3"/>
<evidence type="ECO:0000256" key="5">
    <source>
        <dbReference type="SAM" id="Phobius"/>
    </source>
</evidence>
<dbReference type="EMBL" id="KI925454">
    <property type="protein sequence ID" value="ETW87406.1"/>
    <property type="molecule type" value="Genomic_DNA"/>
</dbReference>
<proteinExistence type="predicted"/>
<dbReference type="InterPro" id="IPR013083">
    <property type="entry name" value="Znf_RING/FYVE/PHD"/>
</dbReference>
<feature type="transmembrane region" description="Helical" evidence="5">
    <location>
        <begin position="195"/>
        <end position="218"/>
    </location>
</feature>
<dbReference type="eggNOG" id="ENOG502S6DH">
    <property type="taxonomic scope" value="Eukaryota"/>
</dbReference>
<evidence type="ECO:0000256" key="2">
    <source>
        <dbReference type="ARBA" id="ARBA00022771"/>
    </source>
</evidence>
<keyword evidence="2 4" id="KW-0863">Zinc-finger</keyword>
<dbReference type="HOGENOM" id="CLU_045297_0_0_1"/>
<dbReference type="RefSeq" id="XP_009541311.1">
    <property type="nucleotide sequence ID" value="XM_009543016.1"/>
</dbReference>
<dbReference type="PROSITE" id="PS50089">
    <property type="entry name" value="ZF_RING_2"/>
    <property type="match status" value="1"/>
</dbReference>
<keyword evidence="1" id="KW-0479">Metal-binding</keyword>
<dbReference type="InParanoid" id="W4KQT3"/>
<dbReference type="Pfam" id="PF12906">
    <property type="entry name" value="RINGv"/>
    <property type="match status" value="1"/>
</dbReference>
<gene>
    <name evidence="8" type="ORF">HETIRDRAFT_469399</name>
</gene>
<dbReference type="PROSITE" id="PS51292">
    <property type="entry name" value="ZF_RING_CH"/>
    <property type="match status" value="1"/>
</dbReference>
<dbReference type="PANTHER" id="PTHR46347:SF1">
    <property type="entry name" value="RING_FYVE_PHD ZINC FINGER SUPERFAMILY PROTEIN"/>
    <property type="match status" value="1"/>
</dbReference>
<protein>
    <submittedName>
        <fullName evidence="8">Uncharacterized protein</fullName>
    </submittedName>
</protein>
<evidence type="ECO:0000313" key="8">
    <source>
        <dbReference type="EMBL" id="ETW87406.1"/>
    </source>
</evidence>
<dbReference type="CDD" id="cd16495">
    <property type="entry name" value="RING_CH-C4HC3_MARCH"/>
    <property type="match status" value="1"/>
</dbReference>
<dbReference type="SMART" id="SM00744">
    <property type="entry name" value="RINGv"/>
    <property type="match status" value="1"/>
</dbReference>
<reference evidence="8 9" key="1">
    <citation type="journal article" date="2012" name="New Phytol.">
        <title>Insight into trade-off between wood decay and parasitism from the genome of a fungal forest pathogen.</title>
        <authorList>
            <person name="Olson A."/>
            <person name="Aerts A."/>
            <person name="Asiegbu F."/>
            <person name="Belbahri L."/>
            <person name="Bouzid O."/>
            <person name="Broberg A."/>
            <person name="Canback B."/>
            <person name="Coutinho P.M."/>
            <person name="Cullen D."/>
            <person name="Dalman K."/>
            <person name="Deflorio G."/>
            <person name="van Diepen L.T."/>
            <person name="Dunand C."/>
            <person name="Duplessis S."/>
            <person name="Durling M."/>
            <person name="Gonthier P."/>
            <person name="Grimwood J."/>
            <person name="Fossdal C.G."/>
            <person name="Hansson D."/>
            <person name="Henrissat B."/>
            <person name="Hietala A."/>
            <person name="Himmelstrand K."/>
            <person name="Hoffmeister D."/>
            <person name="Hogberg N."/>
            <person name="James T.Y."/>
            <person name="Karlsson M."/>
            <person name="Kohler A."/>
            <person name="Kues U."/>
            <person name="Lee Y.H."/>
            <person name="Lin Y.C."/>
            <person name="Lind M."/>
            <person name="Lindquist E."/>
            <person name="Lombard V."/>
            <person name="Lucas S."/>
            <person name="Lunden K."/>
            <person name="Morin E."/>
            <person name="Murat C."/>
            <person name="Park J."/>
            <person name="Raffaello T."/>
            <person name="Rouze P."/>
            <person name="Salamov A."/>
            <person name="Schmutz J."/>
            <person name="Solheim H."/>
            <person name="Stahlberg J."/>
            <person name="Velez H."/>
            <person name="de Vries R.P."/>
            <person name="Wiebenga A."/>
            <person name="Woodward S."/>
            <person name="Yakovlev I."/>
            <person name="Garbelotto M."/>
            <person name="Martin F."/>
            <person name="Grigoriev I.V."/>
            <person name="Stenlid J."/>
        </authorList>
    </citation>
    <scope>NUCLEOTIDE SEQUENCE [LARGE SCALE GENOMIC DNA]</scope>
    <source>
        <strain evidence="8 9">TC 32-1</strain>
    </source>
</reference>
<dbReference type="InterPro" id="IPR001841">
    <property type="entry name" value="Znf_RING"/>
</dbReference>
<feature type="transmembrane region" description="Helical" evidence="5">
    <location>
        <begin position="239"/>
        <end position="257"/>
    </location>
</feature>
<dbReference type="KEGG" id="hir:HETIRDRAFT_469399"/>
<dbReference type="PANTHER" id="PTHR46347">
    <property type="entry name" value="RING/FYVE/PHD ZINC FINGER SUPERFAMILY PROTEIN"/>
    <property type="match status" value="1"/>
</dbReference>
<keyword evidence="5" id="KW-1133">Transmembrane helix</keyword>
<keyword evidence="5" id="KW-0472">Membrane</keyword>
<name>W4KQT3_HETIT</name>
<keyword evidence="9" id="KW-1185">Reference proteome</keyword>
<keyword evidence="3" id="KW-0862">Zinc</keyword>
<accession>W4KQT3</accession>
<dbReference type="GeneID" id="20677291"/>
<feature type="domain" description="RING-CH-type" evidence="7">
    <location>
        <begin position="12"/>
        <end position="78"/>
    </location>
</feature>
<dbReference type="Gene3D" id="3.30.40.10">
    <property type="entry name" value="Zinc/RING finger domain, C3HC4 (zinc finger)"/>
    <property type="match status" value="1"/>
</dbReference>
<evidence type="ECO:0000313" key="9">
    <source>
        <dbReference type="Proteomes" id="UP000030671"/>
    </source>
</evidence>
<evidence type="ECO:0000256" key="3">
    <source>
        <dbReference type="ARBA" id="ARBA00022833"/>
    </source>
</evidence>
<dbReference type="GO" id="GO:0008270">
    <property type="term" value="F:zinc ion binding"/>
    <property type="evidence" value="ECO:0007669"/>
    <property type="project" value="UniProtKB-KW"/>
</dbReference>
<dbReference type="InterPro" id="IPR011016">
    <property type="entry name" value="Znf_RING-CH"/>
</dbReference>
<feature type="transmembrane region" description="Helical" evidence="5">
    <location>
        <begin position="310"/>
        <end position="332"/>
    </location>
</feature>
<sequence>MASTGENKSPSSDQSDERQCRICLDGTDDTLGRLIRPCLCKGSISYVHVKCLQRWRNSSPTASAFFTCPQCHYQYRFARTQIVGLATNPVVIAALSTVFFVLLVLASSTITTTFISAFDDTYDSEPSYSYWSLSSYWYNPIDVGHDLVRVGLRIIQDESGGLFDADTLFSTRAQAEGSLEPPSPPGIMKRLLRRFVLGLPVVGAGSLVHMLLSLPLLTPVHWLARFRGGRSRRNSGSRDTAAVVIIILLIGALQGLSTDGELVQADPAPCRGHHPRGRPGLIPPPSACASSAPIVVSSSASASALASRRWSGAVLTYLFRAMFRGFVLVLTIF</sequence>
<feature type="domain" description="RING-type" evidence="6">
    <location>
        <begin position="20"/>
        <end position="72"/>
    </location>
</feature>
<dbReference type="Proteomes" id="UP000030671">
    <property type="component" value="Unassembled WGS sequence"/>
</dbReference>
<organism evidence="8 9">
    <name type="scientific">Heterobasidion irregulare (strain TC 32-1)</name>
    <dbReference type="NCBI Taxonomy" id="747525"/>
    <lineage>
        <taxon>Eukaryota</taxon>
        <taxon>Fungi</taxon>
        <taxon>Dikarya</taxon>
        <taxon>Basidiomycota</taxon>
        <taxon>Agaricomycotina</taxon>
        <taxon>Agaricomycetes</taxon>
        <taxon>Russulales</taxon>
        <taxon>Bondarzewiaceae</taxon>
        <taxon>Heterobasidion</taxon>
        <taxon>Heterobasidion annosum species complex</taxon>
    </lineage>
</organism>
<evidence type="ECO:0000259" key="7">
    <source>
        <dbReference type="PROSITE" id="PS51292"/>
    </source>
</evidence>
<evidence type="ECO:0000256" key="1">
    <source>
        <dbReference type="ARBA" id="ARBA00022723"/>
    </source>
</evidence>
<evidence type="ECO:0000259" key="6">
    <source>
        <dbReference type="PROSITE" id="PS50089"/>
    </source>
</evidence>